<proteinExistence type="predicted"/>
<feature type="compositionally biased region" description="Polar residues" evidence="1">
    <location>
        <begin position="450"/>
        <end position="466"/>
    </location>
</feature>
<comment type="caution">
    <text evidence="2">The sequence shown here is derived from an EMBL/GenBank/DDBJ whole genome shotgun (WGS) entry which is preliminary data.</text>
</comment>
<dbReference type="Proteomes" id="UP000019473">
    <property type="component" value="Unassembled WGS sequence"/>
</dbReference>
<evidence type="ECO:0000256" key="1">
    <source>
        <dbReference type="SAM" id="MobiDB-lite"/>
    </source>
</evidence>
<feature type="compositionally biased region" description="Low complexity" evidence="1">
    <location>
        <begin position="555"/>
        <end position="571"/>
    </location>
</feature>
<feature type="compositionally biased region" description="Low complexity" evidence="1">
    <location>
        <begin position="487"/>
        <end position="505"/>
    </location>
</feature>
<dbReference type="HOGENOM" id="CLU_024329_0_0_1"/>
<feature type="compositionally biased region" description="Low complexity" evidence="1">
    <location>
        <begin position="672"/>
        <end position="703"/>
    </location>
</feature>
<feature type="compositionally biased region" description="Polar residues" evidence="1">
    <location>
        <begin position="34"/>
        <end position="52"/>
    </location>
</feature>
<evidence type="ECO:0000313" key="3">
    <source>
        <dbReference type="Proteomes" id="UP000019473"/>
    </source>
</evidence>
<dbReference type="EMBL" id="AMGW01000004">
    <property type="protein sequence ID" value="EXJ58553.1"/>
    <property type="molecule type" value="Genomic_DNA"/>
</dbReference>
<dbReference type="OrthoDB" id="3251668at2759"/>
<dbReference type="RefSeq" id="XP_007758176.1">
    <property type="nucleotide sequence ID" value="XM_007759986.1"/>
</dbReference>
<keyword evidence="3" id="KW-1185">Reference proteome</keyword>
<dbReference type="eggNOG" id="ENOG502SABA">
    <property type="taxonomic scope" value="Eukaryota"/>
</dbReference>
<dbReference type="VEuPathDB" id="FungiDB:A1O7_05980"/>
<accession>W9VSL7</accession>
<feature type="compositionally biased region" description="Basic and acidic residues" evidence="1">
    <location>
        <begin position="469"/>
        <end position="485"/>
    </location>
</feature>
<dbReference type="STRING" id="1182544.W9VSL7"/>
<feature type="compositionally biased region" description="Pro residues" evidence="1">
    <location>
        <begin position="572"/>
        <end position="581"/>
    </location>
</feature>
<feature type="compositionally biased region" description="Basic and acidic residues" evidence="1">
    <location>
        <begin position="274"/>
        <end position="300"/>
    </location>
</feature>
<feature type="region of interest" description="Disordered" evidence="1">
    <location>
        <begin position="1"/>
        <end position="69"/>
    </location>
</feature>
<feature type="compositionally biased region" description="Basic residues" evidence="1">
    <location>
        <begin position="424"/>
        <end position="435"/>
    </location>
</feature>
<protein>
    <submittedName>
        <fullName evidence="2">Uncharacterized protein</fullName>
    </submittedName>
</protein>
<feature type="region of interest" description="Disordered" evidence="1">
    <location>
        <begin position="256"/>
        <end position="340"/>
    </location>
</feature>
<dbReference type="GeneID" id="19180561"/>
<gene>
    <name evidence="2" type="ORF">A1O7_05980</name>
</gene>
<dbReference type="AlphaFoldDB" id="W9VSL7"/>
<feature type="compositionally biased region" description="Polar residues" evidence="1">
    <location>
        <begin position="391"/>
        <end position="400"/>
    </location>
</feature>
<feature type="compositionally biased region" description="Polar residues" evidence="1">
    <location>
        <begin position="326"/>
        <end position="336"/>
    </location>
</feature>
<organism evidence="2 3">
    <name type="scientific">Cladophialophora yegresii CBS 114405</name>
    <dbReference type="NCBI Taxonomy" id="1182544"/>
    <lineage>
        <taxon>Eukaryota</taxon>
        <taxon>Fungi</taxon>
        <taxon>Dikarya</taxon>
        <taxon>Ascomycota</taxon>
        <taxon>Pezizomycotina</taxon>
        <taxon>Eurotiomycetes</taxon>
        <taxon>Chaetothyriomycetidae</taxon>
        <taxon>Chaetothyriales</taxon>
        <taxon>Herpotrichiellaceae</taxon>
        <taxon>Cladophialophora</taxon>
    </lineage>
</organism>
<feature type="compositionally biased region" description="Basic residues" evidence="1">
    <location>
        <begin position="53"/>
        <end position="62"/>
    </location>
</feature>
<reference evidence="2 3" key="1">
    <citation type="submission" date="2013-03" db="EMBL/GenBank/DDBJ databases">
        <title>The Genome Sequence of Cladophialophora yegresii CBS 114405.</title>
        <authorList>
            <consortium name="The Broad Institute Genomics Platform"/>
            <person name="Cuomo C."/>
            <person name="de Hoog S."/>
            <person name="Gorbushina A."/>
            <person name="Walker B."/>
            <person name="Young S.K."/>
            <person name="Zeng Q."/>
            <person name="Gargeya S."/>
            <person name="Fitzgerald M."/>
            <person name="Haas B."/>
            <person name="Abouelleil A."/>
            <person name="Allen A.W."/>
            <person name="Alvarado L."/>
            <person name="Arachchi H.M."/>
            <person name="Berlin A.M."/>
            <person name="Chapman S.B."/>
            <person name="Gainer-Dewar J."/>
            <person name="Goldberg J."/>
            <person name="Griggs A."/>
            <person name="Gujja S."/>
            <person name="Hansen M."/>
            <person name="Howarth C."/>
            <person name="Imamovic A."/>
            <person name="Ireland A."/>
            <person name="Larimer J."/>
            <person name="McCowan C."/>
            <person name="Murphy C."/>
            <person name="Pearson M."/>
            <person name="Poon T.W."/>
            <person name="Priest M."/>
            <person name="Roberts A."/>
            <person name="Saif S."/>
            <person name="Shea T."/>
            <person name="Sisk P."/>
            <person name="Sykes S."/>
            <person name="Wortman J."/>
            <person name="Nusbaum C."/>
            <person name="Birren B."/>
        </authorList>
    </citation>
    <scope>NUCLEOTIDE SEQUENCE [LARGE SCALE GENOMIC DNA]</scope>
    <source>
        <strain evidence="2 3">CBS 114405</strain>
    </source>
</reference>
<name>W9VSL7_9EURO</name>
<feature type="compositionally biased region" description="Low complexity" evidence="1">
    <location>
        <begin position="527"/>
        <end position="537"/>
    </location>
</feature>
<feature type="region of interest" description="Disordered" evidence="1">
    <location>
        <begin position="643"/>
        <end position="737"/>
    </location>
</feature>
<feature type="compositionally biased region" description="Pro residues" evidence="1">
    <location>
        <begin position="596"/>
        <end position="606"/>
    </location>
</feature>
<feature type="region of interest" description="Disordered" evidence="1">
    <location>
        <begin position="375"/>
        <end position="630"/>
    </location>
</feature>
<sequence>MEESPSTLDGHGEIDPSYVSATGEETNYAVDDVGNNTAQETDTGIPGTSTVRTRPRKKRGRHPKDPLGQTVRFQCSRLEDLEASLGEYLANPSHPAEHTTLEFTFPVTAAFLIPAGDPLGGDHPADKLTTFTFSLPEKSAVSVVDALYNIPDPKEQMITQKRIARSLVQAISEIDGFHYSFHNNWLSNADRANRFSFYCLDSVLNMGRAANEGLAKIRAGVKSRKRVYECGGAIWIKFSLTKNNLQLDYKHIPMHPTVEERAPTPRRGSKRRRMWEVFHPEKLPENRRRLAKDKPNPEGKARKRKSIDDTMAPGIRKRRATEPRTQDNNSSTPQSAQDRENSFQPLFDFLGSTDRLEGADGADLESDSFVDCNGGSAKPALGAGAEDVPETGNTVPSGNQDKPRPGTMSGSTTIVDLTRGKETRPKKKYTKRSAKKPPGESRTAPVPPTAKQQGNDPAPTSANSNLIDALKKRLIEAQEKIRQLESQKQQEAQPPQPVQPITIVQYHPQPSQPATIVQQPPLPPPAAQAQYAPTQYPNHPVPGSPGQWQYPPPNQAAYPAYPSYQYPTQDSPQPPRPPAPALPATLPQPYVQANENPPPPAPPATLPQPYHQAKQHLPSAPTVQPNPMPSYAFVQIPAHLLAPNVRPHPVPGQSQSVPGPTPPALHYQYNYAPSPLQAQQSPAPAQSRGPSLPLSSVQSQPQLDVASTHRPIAPYPSTAVQQHGVHARPQSEAQPQT</sequence>
<evidence type="ECO:0000313" key="2">
    <source>
        <dbReference type="EMBL" id="EXJ58553.1"/>
    </source>
</evidence>